<dbReference type="EC" id="3.6.1.-" evidence="6"/>
<comment type="function">
    <text evidence="6">Decapping enzyme for NAD-capped RNAs: specifically hydrolyzes the nicotinamide adenine dinucleotide (NAD) cap from a subset of RNAs by removing the entire NAD moiety from the 5'-end of an NAD-capped RNA.</text>
</comment>
<evidence type="ECO:0000313" key="9">
    <source>
        <dbReference type="Proteomes" id="UP000253551"/>
    </source>
</evidence>
<comment type="cofactor">
    <cofactor evidence="1 6">
        <name>a divalent metal cation</name>
        <dbReference type="ChEBI" id="CHEBI:60240"/>
    </cofactor>
</comment>
<dbReference type="PANTHER" id="PTHR12395">
    <property type="entry name" value="DOM-3 RELATED"/>
    <property type="match status" value="1"/>
</dbReference>
<dbReference type="GO" id="GO:0000956">
    <property type="term" value="P:nuclear-transcribed mRNA catabolic process"/>
    <property type="evidence" value="ECO:0007669"/>
    <property type="project" value="TreeGrafter"/>
</dbReference>
<gene>
    <name evidence="8" type="primary">RAI1</name>
    <name evidence="8" type="ORF">CU098_011762</name>
</gene>
<dbReference type="OrthoDB" id="5853397at2759"/>
<dbReference type="Pfam" id="PF08652">
    <property type="entry name" value="RAI1"/>
    <property type="match status" value="1"/>
</dbReference>
<name>A0A367KB78_RHIST</name>
<keyword evidence="6" id="KW-0539">Nucleus</keyword>
<dbReference type="GO" id="GO:0000166">
    <property type="term" value="F:nucleotide binding"/>
    <property type="evidence" value="ECO:0007669"/>
    <property type="project" value="UniProtKB-KW"/>
</dbReference>
<evidence type="ECO:0000256" key="5">
    <source>
        <dbReference type="ARBA" id="ARBA00048124"/>
    </source>
</evidence>
<proteinExistence type="inferred from homology"/>
<evidence type="ECO:0000256" key="6">
    <source>
        <dbReference type="RuleBase" id="RU367113"/>
    </source>
</evidence>
<dbReference type="GO" id="GO:0005829">
    <property type="term" value="C:cytosol"/>
    <property type="evidence" value="ECO:0007669"/>
    <property type="project" value="TreeGrafter"/>
</dbReference>
<dbReference type="InterPro" id="IPR039039">
    <property type="entry name" value="RAI1-like_fam"/>
</dbReference>
<dbReference type="AlphaFoldDB" id="A0A367KB78"/>
<evidence type="ECO:0000256" key="1">
    <source>
        <dbReference type="ARBA" id="ARBA00001968"/>
    </source>
</evidence>
<organism evidence="8 9">
    <name type="scientific">Rhizopus stolonifer</name>
    <name type="common">Rhizopus nigricans</name>
    <dbReference type="NCBI Taxonomy" id="4846"/>
    <lineage>
        <taxon>Eukaryota</taxon>
        <taxon>Fungi</taxon>
        <taxon>Fungi incertae sedis</taxon>
        <taxon>Mucoromycota</taxon>
        <taxon>Mucoromycotina</taxon>
        <taxon>Mucoromycetes</taxon>
        <taxon>Mucorales</taxon>
        <taxon>Mucorineae</taxon>
        <taxon>Rhizopodaceae</taxon>
        <taxon>Rhizopus</taxon>
    </lineage>
</organism>
<dbReference type="PANTHER" id="PTHR12395:SF9">
    <property type="entry name" value="DECAPPING AND EXORIBONUCLEASE PROTEIN"/>
    <property type="match status" value="1"/>
</dbReference>
<dbReference type="EMBL" id="PJQM01001950">
    <property type="protein sequence ID" value="RCH99426.1"/>
    <property type="molecule type" value="Genomic_DNA"/>
</dbReference>
<dbReference type="GO" id="GO:0003723">
    <property type="term" value="F:RNA binding"/>
    <property type="evidence" value="ECO:0007669"/>
    <property type="project" value="UniProtKB-KW"/>
</dbReference>
<dbReference type="STRING" id="4846.A0A367KB78"/>
<sequence>MKEHFQSINNLKSSLPIVLIAKDAFGLIIEKCEKKDLNGGYEDRIQRDESIPEHIDTLLDAITHAKEDLSVDIVTWRGILTKILCTPYSRKEPWEFRATRYKDTIYIEEQVTEEKKRQESQATDRQKRMSYWGYRFETLCTVPKPPHLVLKSDLEKRMTETVNTNI</sequence>
<comment type="subcellular location">
    <subcellularLocation>
        <location evidence="6">Nucleus</location>
    </subcellularLocation>
</comment>
<reference evidence="8 9" key="1">
    <citation type="journal article" date="2018" name="G3 (Bethesda)">
        <title>Phylogenetic and Phylogenomic Definition of Rhizopus Species.</title>
        <authorList>
            <person name="Gryganskyi A.P."/>
            <person name="Golan J."/>
            <person name="Dolatabadi S."/>
            <person name="Mondo S."/>
            <person name="Robb S."/>
            <person name="Idnurm A."/>
            <person name="Muszewska A."/>
            <person name="Steczkiewicz K."/>
            <person name="Masonjones S."/>
            <person name="Liao H.L."/>
            <person name="Gajdeczka M.T."/>
            <person name="Anike F."/>
            <person name="Vuek A."/>
            <person name="Anishchenko I.M."/>
            <person name="Voigt K."/>
            <person name="de Hoog G.S."/>
            <person name="Smith M.E."/>
            <person name="Heitman J."/>
            <person name="Vilgalys R."/>
            <person name="Stajich J.E."/>
        </authorList>
    </citation>
    <scope>NUCLEOTIDE SEQUENCE [LARGE SCALE GENOMIC DNA]</scope>
    <source>
        <strain evidence="8 9">LSU 92-RS-03</strain>
    </source>
</reference>
<keyword evidence="6" id="KW-0479">Metal-binding</keyword>
<keyword evidence="6" id="KW-0694">RNA-binding</keyword>
<evidence type="ECO:0000256" key="3">
    <source>
        <dbReference type="ARBA" id="ARBA00044676"/>
    </source>
</evidence>
<comment type="catalytic activity">
    <reaction evidence="3">
        <text>a 5'-end (N(7)-methyl 5'-triphosphoguanosine)-ribonucleoside-ribonucleotide in mRNA + H2O = a (N(7)-methyl 5'-triphosphoguanosine)-nucleoside + a 5'-end phospho-ribonucleoside in mRNA + H(+)</text>
        <dbReference type="Rhea" id="RHEA:66928"/>
        <dbReference type="Rhea" id="RHEA-COMP:15692"/>
        <dbReference type="Rhea" id="RHEA-COMP:17313"/>
        <dbReference type="ChEBI" id="CHEBI:15377"/>
        <dbReference type="ChEBI" id="CHEBI:15378"/>
        <dbReference type="ChEBI" id="CHEBI:138282"/>
        <dbReference type="ChEBI" id="CHEBI:172876"/>
        <dbReference type="ChEBI" id="CHEBI:172877"/>
    </reaction>
    <physiologicalReaction direction="left-to-right" evidence="3">
        <dbReference type="Rhea" id="RHEA:66929"/>
    </physiologicalReaction>
</comment>
<evidence type="ECO:0000256" key="2">
    <source>
        <dbReference type="ARBA" id="ARBA00006562"/>
    </source>
</evidence>
<accession>A0A367KB78</accession>
<dbReference type="GO" id="GO:0004518">
    <property type="term" value="F:nuclease activity"/>
    <property type="evidence" value="ECO:0007669"/>
    <property type="project" value="UniProtKB-KW"/>
</dbReference>
<keyword evidence="6" id="KW-0547">Nucleotide-binding</keyword>
<protein>
    <recommendedName>
        <fullName evidence="6">Decapping nuclease</fullName>
        <ecNumber evidence="6">3.6.1.-</ecNumber>
    </recommendedName>
</protein>
<evidence type="ECO:0000256" key="4">
    <source>
        <dbReference type="ARBA" id="ARBA00044692"/>
    </source>
</evidence>
<dbReference type="GO" id="GO:0046872">
    <property type="term" value="F:metal ion binding"/>
    <property type="evidence" value="ECO:0007669"/>
    <property type="project" value="UniProtKB-KW"/>
</dbReference>
<keyword evidence="6" id="KW-0378">Hydrolase</keyword>
<feature type="non-terminal residue" evidence="8">
    <location>
        <position position="166"/>
    </location>
</feature>
<dbReference type="GO" id="GO:0110155">
    <property type="term" value="P:NAD-cap decapping"/>
    <property type="evidence" value="ECO:0007669"/>
    <property type="project" value="TreeGrafter"/>
</dbReference>
<comment type="catalytic activity">
    <reaction evidence="5">
        <text>a 5'-end NAD(+)-phospho-ribonucleoside in mRNA + H2O = a 5'-end phospho-ribonucleoside in mRNA + NAD(+) + H(+)</text>
        <dbReference type="Rhea" id="RHEA:60880"/>
        <dbReference type="Rhea" id="RHEA-COMP:15692"/>
        <dbReference type="Rhea" id="RHEA-COMP:15698"/>
        <dbReference type="ChEBI" id="CHEBI:15377"/>
        <dbReference type="ChEBI" id="CHEBI:15378"/>
        <dbReference type="ChEBI" id="CHEBI:57540"/>
        <dbReference type="ChEBI" id="CHEBI:138282"/>
        <dbReference type="ChEBI" id="CHEBI:144029"/>
    </reaction>
    <physiologicalReaction direction="left-to-right" evidence="5">
        <dbReference type="Rhea" id="RHEA:60881"/>
    </physiologicalReaction>
</comment>
<comment type="similarity">
    <text evidence="2 6">Belongs to the DXO/Dom3Z family.</text>
</comment>
<dbReference type="GO" id="GO:0005634">
    <property type="term" value="C:nucleus"/>
    <property type="evidence" value="ECO:0007669"/>
    <property type="project" value="UniProtKB-SubCell"/>
</dbReference>
<comment type="catalytic activity">
    <reaction evidence="4">
        <text>a 5'-end triphospho-ribonucleoside in mRNA + H2O = a 5'-end phospho-ribonucleoside in mRNA + diphosphate + H(+)</text>
        <dbReference type="Rhea" id="RHEA:78683"/>
        <dbReference type="Rhea" id="RHEA-COMP:15692"/>
        <dbReference type="Rhea" id="RHEA-COMP:17164"/>
        <dbReference type="ChEBI" id="CHEBI:15377"/>
        <dbReference type="ChEBI" id="CHEBI:15378"/>
        <dbReference type="ChEBI" id="CHEBI:33019"/>
        <dbReference type="ChEBI" id="CHEBI:138282"/>
        <dbReference type="ChEBI" id="CHEBI:167618"/>
    </reaction>
    <physiologicalReaction direction="left-to-right" evidence="4">
        <dbReference type="Rhea" id="RHEA:78684"/>
    </physiologicalReaction>
</comment>
<evidence type="ECO:0000259" key="7">
    <source>
        <dbReference type="Pfam" id="PF08652"/>
    </source>
</evidence>
<dbReference type="GO" id="GO:0034353">
    <property type="term" value="F:mRNA 5'-diphosphatase activity"/>
    <property type="evidence" value="ECO:0007669"/>
    <property type="project" value="TreeGrafter"/>
</dbReference>
<keyword evidence="6" id="KW-0540">Nuclease</keyword>
<evidence type="ECO:0000313" key="8">
    <source>
        <dbReference type="EMBL" id="RCH99426.1"/>
    </source>
</evidence>
<dbReference type="Proteomes" id="UP000253551">
    <property type="component" value="Unassembled WGS sequence"/>
</dbReference>
<dbReference type="InterPro" id="IPR013961">
    <property type="entry name" value="RAI1"/>
</dbReference>
<comment type="caution">
    <text evidence="8">The sequence shown here is derived from an EMBL/GenBank/DDBJ whole genome shotgun (WGS) entry which is preliminary data.</text>
</comment>
<keyword evidence="9" id="KW-1185">Reference proteome</keyword>
<feature type="domain" description="RAI1-like" evidence="7">
    <location>
        <begin position="34"/>
        <end position="165"/>
    </location>
</feature>